<proteinExistence type="predicted"/>
<evidence type="ECO:0000313" key="2">
    <source>
        <dbReference type="Proteomes" id="UP000565468"/>
    </source>
</evidence>
<reference evidence="1 2" key="1">
    <citation type="submission" date="2020-04" db="EMBL/GenBank/DDBJ databases">
        <title>Paenibacillus algicola sp. nov., a novel marine bacterium producing alginate lyase.</title>
        <authorList>
            <person name="Huang H."/>
        </authorList>
    </citation>
    <scope>NUCLEOTIDE SEQUENCE [LARGE SCALE GENOMIC DNA]</scope>
    <source>
        <strain evidence="1 2">L7-75</strain>
    </source>
</reference>
<comment type="caution">
    <text evidence="1">The sequence shown here is derived from an EMBL/GenBank/DDBJ whole genome shotgun (WGS) entry which is preliminary data.</text>
</comment>
<sequence length="158" mass="18371">MDFLLAHYSDLNLLYPFPVSLSYIASPLLMEGTAVLCFDDEDQLSGAFGYIHGTGEQDYKDRHVIQLQVAYIVEHHRSTRMFYEALQFLVSHLSDQEEERVEEIRFWIPGEPRTRRLCSRFADLLSTVDQTQGCLDEYRINVKHLQKYVSTFGTRSLA</sequence>
<keyword evidence="2" id="KW-1185">Reference proteome</keyword>
<dbReference type="AlphaFoldDB" id="A0A848M443"/>
<organism evidence="1 2">
    <name type="scientific">Paenibacillus lemnae</name>
    <dbReference type="NCBI Taxonomy" id="1330551"/>
    <lineage>
        <taxon>Bacteria</taxon>
        <taxon>Bacillati</taxon>
        <taxon>Bacillota</taxon>
        <taxon>Bacilli</taxon>
        <taxon>Bacillales</taxon>
        <taxon>Paenibacillaceae</taxon>
        <taxon>Paenibacillus</taxon>
    </lineage>
</organism>
<accession>A0A848M443</accession>
<dbReference type="EMBL" id="JABBPN010000004">
    <property type="protein sequence ID" value="NMO95555.1"/>
    <property type="molecule type" value="Genomic_DNA"/>
</dbReference>
<protein>
    <submittedName>
        <fullName evidence="1">Uncharacterized protein</fullName>
    </submittedName>
</protein>
<gene>
    <name evidence="1" type="ORF">HII30_07115</name>
</gene>
<dbReference type="Proteomes" id="UP000565468">
    <property type="component" value="Unassembled WGS sequence"/>
</dbReference>
<evidence type="ECO:0000313" key="1">
    <source>
        <dbReference type="EMBL" id="NMO95555.1"/>
    </source>
</evidence>
<name>A0A848M443_PAELE</name>